<sequence length="175" mass="19649">MSAEFHGNPTSDGADDSTGRKDDDEIRRRAAEQWRGFDPSEALHWSKVLLHHSPDPQRAAIKAQMSSAIARGIAVAGPDWVRTADTARMDGFNPVLYQSLFESLRTIPKSAFRSHPGHRQATFKTYLPGTPYETELWCDWPKVFLNEGFDARTATALTLLRAEPKFPRPRTRGQG</sequence>
<gene>
    <name evidence="2" type="ORF">L1F31_02125</name>
</gene>
<reference evidence="2" key="1">
    <citation type="submission" date="2022-03" db="EMBL/GenBank/DDBJ databases">
        <title>Brevibacterium spongiae sp. nov., isolated from marine sponge.</title>
        <authorList>
            <person name="Li Z."/>
            <person name="Zhang M."/>
        </authorList>
    </citation>
    <scope>NUCLEOTIDE SEQUENCE</scope>
    <source>
        <strain evidence="2">WHS-Z9</strain>
    </source>
</reference>
<proteinExistence type="predicted"/>
<evidence type="ECO:0000256" key="1">
    <source>
        <dbReference type="SAM" id="MobiDB-lite"/>
    </source>
</evidence>
<protein>
    <submittedName>
        <fullName evidence="2">Uncharacterized protein</fullName>
    </submittedName>
</protein>
<feature type="region of interest" description="Disordered" evidence="1">
    <location>
        <begin position="1"/>
        <end position="33"/>
    </location>
</feature>
<dbReference type="Proteomes" id="UP001064879">
    <property type="component" value="Chromosome"/>
</dbReference>
<organism evidence="2 3">
    <name type="scientific">Brevibacterium spongiae</name>
    <dbReference type="NCBI Taxonomy" id="2909672"/>
    <lineage>
        <taxon>Bacteria</taxon>
        <taxon>Bacillati</taxon>
        <taxon>Actinomycetota</taxon>
        <taxon>Actinomycetes</taxon>
        <taxon>Micrococcales</taxon>
        <taxon>Brevibacteriaceae</taxon>
        <taxon>Brevibacterium</taxon>
    </lineage>
</organism>
<keyword evidence="3" id="KW-1185">Reference proteome</keyword>
<dbReference type="EMBL" id="CP093443">
    <property type="protein sequence ID" value="UVI36485.1"/>
    <property type="molecule type" value="Genomic_DNA"/>
</dbReference>
<evidence type="ECO:0000313" key="2">
    <source>
        <dbReference type="EMBL" id="UVI36485.1"/>
    </source>
</evidence>
<evidence type="ECO:0000313" key="3">
    <source>
        <dbReference type="Proteomes" id="UP001064879"/>
    </source>
</evidence>
<feature type="compositionally biased region" description="Basic and acidic residues" evidence="1">
    <location>
        <begin position="17"/>
        <end position="32"/>
    </location>
</feature>
<name>A0ABY5SQQ8_9MICO</name>
<dbReference type="RefSeq" id="WP_265419056.1">
    <property type="nucleotide sequence ID" value="NZ_CP093443.1"/>
</dbReference>
<accession>A0ABY5SQQ8</accession>